<protein>
    <recommendedName>
        <fullName evidence="3">DUF397 domain-containing protein</fullName>
    </recommendedName>
</protein>
<evidence type="ECO:0000313" key="1">
    <source>
        <dbReference type="EMBL" id="MFD1045659.1"/>
    </source>
</evidence>
<dbReference type="Proteomes" id="UP001597045">
    <property type="component" value="Unassembled WGS sequence"/>
</dbReference>
<organism evidence="1 2">
    <name type="scientific">Kibdelosporangium lantanae</name>
    <dbReference type="NCBI Taxonomy" id="1497396"/>
    <lineage>
        <taxon>Bacteria</taxon>
        <taxon>Bacillati</taxon>
        <taxon>Actinomycetota</taxon>
        <taxon>Actinomycetes</taxon>
        <taxon>Pseudonocardiales</taxon>
        <taxon>Pseudonocardiaceae</taxon>
        <taxon>Kibdelosporangium</taxon>
    </lineage>
</organism>
<dbReference type="EMBL" id="JBHTIS010000372">
    <property type="protein sequence ID" value="MFD1045659.1"/>
    <property type="molecule type" value="Genomic_DNA"/>
</dbReference>
<evidence type="ECO:0000313" key="2">
    <source>
        <dbReference type="Proteomes" id="UP001597045"/>
    </source>
</evidence>
<name>A0ABW3M7S6_9PSEU</name>
<keyword evidence="2" id="KW-1185">Reference proteome</keyword>
<evidence type="ECO:0008006" key="3">
    <source>
        <dbReference type="Google" id="ProtNLM"/>
    </source>
</evidence>
<accession>A0ABW3M7S6</accession>
<sequence>MPKDDWRNGRLVLRRPEARNSAVAKCYINQTPERAEEFAELLTTAVTERRRMPARKRAEELDEMAARVAKDNLSGS</sequence>
<comment type="caution">
    <text evidence="1">The sequence shown here is derived from an EMBL/GenBank/DDBJ whole genome shotgun (WGS) entry which is preliminary data.</text>
</comment>
<proteinExistence type="predicted"/>
<gene>
    <name evidence="1" type="ORF">ACFQ1S_08810</name>
</gene>
<reference evidence="2" key="1">
    <citation type="journal article" date="2019" name="Int. J. Syst. Evol. Microbiol.">
        <title>The Global Catalogue of Microorganisms (GCM) 10K type strain sequencing project: providing services to taxonomists for standard genome sequencing and annotation.</title>
        <authorList>
            <consortium name="The Broad Institute Genomics Platform"/>
            <consortium name="The Broad Institute Genome Sequencing Center for Infectious Disease"/>
            <person name="Wu L."/>
            <person name="Ma J."/>
        </authorList>
    </citation>
    <scope>NUCLEOTIDE SEQUENCE [LARGE SCALE GENOMIC DNA]</scope>
    <source>
        <strain evidence="2">JCM 31486</strain>
    </source>
</reference>